<evidence type="ECO:0000313" key="2">
    <source>
        <dbReference type="Proteomes" id="UP001209229"/>
    </source>
</evidence>
<dbReference type="CDD" id="cd09620">
    <property type="entry name" value="CBM9_like_3"/>
    <property type="match status" value="1"/>
</dbReference>
<protein>
    <submittedName>
        <fullName evidence="1">Carbohydrate-binding family 9-like protein</fullName>
    </submittedName>
</protein>
<dbReference type="RefSeq" id="WP_301189181.1">
    <property type="nucleotide sequence ID" value="NZ_JAPDPJ010000005.1"/>
</dbReference>
<evidence type="ECO:0000313" key="1">
    <source>
        <dbReference type="EMBL" id="MCW3785609.1"/>
    </source>
</evidence>
<proteinExistence type="predicted"/>
<gene>
    <name evidence="1" type="ORF">OM075_03985</name>
</gene>
<dbReference type="AlphaFoldDB" id="A0AAE3M1W1"/>
<dbReference type="Gene3D" id="2.60.40.1190">
    <property type="match status" value="1"/>
</dbReference>
<comment type="caution">
    <text evidence="1">The sequence shown here is derived from an EMBL/GenBank/DDBJ whole genome shotgun (WGS) entry which is preliminary data.</text>
</comment>
<organism evidence="1 2">
    <name type="scientific">Plebeiibacterium sediminum</name>
    <dbReference type="NCBI Taxonomy" id="2992112"/>
    <lineage>
        <taxon>Bacteria</taxon>
        <taxon>Pseudomonadati</taxon>
        <taxon>Bacteroidota</taxon>
        <taxon>Bacteroidia</taxon>
        <taxon>Marinilabiliales</taxon>
        <taxon>Marinilabiliaceae</taxon>
        <taxon>Plebeiibacterium</taxon>
    </lineage>
</organism>
<keyword evidence="2" id="KW-1185">Reference proteome</keyword>
<dbReference type="EMBL" id="JAPDPJ010000005">
    <property type="protein sequence ID" value="MCW3785609.1"/>
    <property type="molecule type" value="Genomic_DNA"/>
</dbReference>
<reference evidence="1" key="1">
    <citation type="submission" date="2022-10" db="EMBL/GenBank/DDBJ databases">
        <authorList>
            <person name="Yu W.X."/>
        </authorList>
    </citation>
    <scope>NUCLEOTIDE SEQUENCE</scope>
    <source>
        <strain evidence="1">AAT</strain>
    </source>
</reference>
<name>A0AAE3M1W1_9BACT</name>
<dbReference type="SUPFAM" id="SSF49344">
    <property type="entry name" value="CBD9-like"/>
    <property type="match status" value="1"/>
</dbReference>
<sequence length="360" mass="42049">MLLVASCKNASDDVLSETNEFGLPYKPYIYKPTTYPLGHFKKAPVIDGINTQNEWDHTPWSSMFVSSISGKPENKSHETAFKMGIYNDTIYLLAKINEDQIWALDSKRNDEYFKDNFFEILIDCDNDEYDYLNIKTNALGIIKGELNQYEQNSISNKNIPINQLKIKCATYIQGTVNKPNDTDQYWQLEIGIPVNLKTDDTDNIDKNGHWKMNFVRSHWPYVVIDGAYKKIINSDTGKLYNGEQFIWAYMFDNPITKLELWGEVYVNNTNYNNNILTKEQRIKWELRNIFYAQKLHFEKHNRFANKIAGLKDIGFNRSALQYKANIKATKKHFIISIKDDHKKESWHIDDLGSISHEILK</sequence>
<dbReference type="Proteomes" id="UP001209229">
    <property type="component" value="Unassembled WGS sequence"/>
</dbReference>
<accession>A0AAE3M1W1</accession>